<dbReference type="InterPro" id="IPR017945">
    <property type="entry name" value="DHBP_synth_RibB-like_a/b_dom"/>
</dbReference>
<comment type="similarity">
    <text evidence="4">In the N-terminal section; belongs to the DHBP synthase family.</text>
</comment>
<dbReference type="EMBL" id="JACHNU010000002">
    <property type="protein sequence ID" value="MBB4662154.1"/>
    <property type="molecule type" value="Genomic_DNA"/>
</dbReference>
<comment type="caution">
    <text evidence="9">The sequence shown here is derived from an EMBL/GenBank/DDBJ whole genome shotgun (WGS) entry which is preliminary data.</text>
</comment>
<dbReference type="Proteomes" id="UP000585272">
    <property type="component" value="Unassembled WGS sequence"/>
</dbReference>
<dbReference type="Gene3D" id="3.40.50.10990">
    <property type="entry name" value="GTP cyclohydrolase II"/>
    <property type="match status" value="1"/>
</dbReference>
<evidence type="ECO:0000256" key="1">
    <source>
        <dbReference type="ARBA" id="ARBA00000141"/>
    </source>
</evidence>
<sequence>MTPAGLLAAPASAAFEAAVAEVAAGEMALLVEPPETGGAGFLVAAARTVTADMVATMLREAAGMPLLALEEERCRALELWALGRPRPGGPPPAMVAIEAAEGVTTGISAADRALTMRIASSPEATAADVAKPGHITAHRVERDDLPRRPDAFAAGAALAAFAGLPGGAALCQAMDAAGQPATGAALDALAERIGARVVSTIEVLDHLLRSEPLVRRVADRPLETTAGPVRAVSYADRLLPGRHLALLPADRDAAAPAPVEVHVQDPLLDAFDAARAGRRAQLDAALARTAKRGGVLLSLAPRTLADGEDGPADGFAASAHDLLAATHHAHVATHVLTDLGVRSLKTRPFSL</sequence>
<dbReference type="PANTHER" id="PTHR21327">
    <property type="entry name" value="GTP CYCLOHYDROLASE II-RELATED"/>
    <property type="match status" value="1"/>
</dbReference>
<dbReference type="EC" id="4.1.99.12" evidence="5"/>
<reference evidence="9 10" key="1">
    <citation type="submission" date="2020-08" db="EMBL/GenBank/DDBJ databases">
        <title>Genomic Encyclopedia of Archaeal and Bacterial Type Strains, Phase II (KMG-II): from individual species to whole genera.</title>
        <authorList>
            <person name="Goeker M."/>
        </authorList>
    </citation>
    <scope>NUCLEOTIDE SEQUENCE [LARGE SCALE GENOMIC DNA]</scope>
    <source>
        <strain evidence="9 10">DSM 23288</strain>
    </source>
</reference>
<dbReference type="SUPFAM" id="SSF142695">
    <property type="entry name" value="RibA-like"/>
    <property type="match status" value="1"/>
</dbReference>
<dbReference type="GO" id="GO:0046872">
    <property type="term" value="F:metal ion binding"/>
    <property type="evidence" value="ECO:0007669"/>
    <property type="project" value="UniProtKB-KW"/>
</dbReference>
<evidence type="ECO:0000313" key="10">
    <source>
        <dbReference type="Proteomes" id="UP000585272"/>
    </source>
</evidence>
<evidence type="ECO:0000313" key="9">
    <source>
        <dbReference type="EMBL" id="MBB4662154.1"/>
    </source>
</evidence>
<keyword evidence="6" id="KW-0686">Riboflavin biosynthesis</keyword>
<dbReference type="RefSeq" id="WP_183341132.1">
    <property type="nucleotide sequence ID" value="NZ_JACHNU010000002.1"/>
</dbReference>
<keyword evidence="10" id="KW-1185">Reference proteome</keyword>
<dbReference type="PANTHER" id="PTHR21327:SF18">
    <property type="entry name" value="3,4-DIHYDROXY-2-BUTANONE 4-PHOSPHATE SYNTHASE"/>
    <property type="match status" value="1"/>
</dbReference>
<dbReference type="UniPathway" id="UPA00275">
    <property type="reaction ID" value="UER00399"/>
</dbReference>
<evidence type="ECO:0000256" key="5">
    <source>
        <dbReference type="ARBA" id="ARBA00012153"/>
    </source>
</evidence>
<dbReference type="GO" id="GO:0008686">
    <property type="term" value="F:3,4-dihydroxy-2-butanone-4-phosphate synthase activity"/>
    <property type="evidence" value="ECO:0007669"/>
    <property type="project" value="UniProtKB-EC"/>
</dbReference>
<keyword evidence="9" id="KW-0378">Hydrolase</keyword>
<gene>
    <name evidence="9" type="ORF">BDZ31_001740</name>
</gene>
<dbReference type="Pfam" id="PF00926">
    <property type="entry name" value="DHBP_synthase"/>
    <property type="match status" value="1"/>
</dbReference>
<evidence type="ECO:0000259" key="8">
    <source>
        <dbReference type="Pfam" id="PF00925"/>
    </source>
</evidence>
<dbReference type="GO" id="GO:0016787">
    <property type="term" value="F:hydrolase activity"/>
    <property type="evidence" value="ECO:0007669"/>
    <property type="project" value="UniProtKB-KW"/>
</dbReference>
<dbReference type="GO" id="GO:0009231">
    <property type="term" value="P:riboflavin biosynthetic process"/>
    <property type="evidence" value="ECO:0007669"/>
    <property type="project" value="UniProtKB-UniPathway"/>
</dbReference>
<feature type="domain" description="GTP cyclohydrolase II" evidence="8">
    <location>
        <begin position="216"/>
        <end position="344"/>
    </location>
</feature>
<comment type="pathway">
    <text evidence="3">Cofactor biosynthesis; riboflavin biosynthesis; 2-hydroxy-3-oxobutyl phosphate from D-ribulose 5-phosphate: step 1/1.</text>
</comment>
<keyword evidence="9" id="KW-0456">Lyase</keyword>
<dbReference type="Pfam" id="PF00925">
    <property type="entry name" value="GTP_cyclohydro2"/>
    <property type="match status" value="1"/>
</dbReference>
<evidence type="ECO:0000256" key="7">
    <source>
        <dbReference type="ARBA" id="ARBA00022723"/>
    </source>
</evidence>
<dbReference type="InterPro" id="IPR000422">
    <property type="entry name" value="DHBP_synthase_RibB"/>
</dbReference>
<dbReference type="GO" id="GO:0005829">
    <property type="term" value="C:cytosol"/>
    <property type="evidence" value="ECO:0007669"/>
    <property type="project" value="TreeGrafter"/>
</dbReference>
<comment type="function">
    <text evidence="2">Catalyzes the conversion of D-ribulose 5-phosphate to formate and 3,4-dihydroxy-2-butanone 4-phosphate.</text>
</comment>
<comment type="catalytic activity">
    <reaction evidence="1">
        <text>D-ribulose 5-phosphate = (2S)-2-hydroxy-3-oxobutyl phosphate + formate + H(+)</text>
        <dbReference type="Rhea" id="RHEA:18457"/>
        <dbReference type="ChEBI" id="CHEBI:15378"/>
        <dbReference type="ChEBI" id="CHEBI:15740"/>
        <dbReference type="ChEBI" id="CHEBI:58121"/>
        <dbReference type="ChEBI" id="CHEBI:58830"/>
        <dbReference type="EC" id="4.1.99.12"/>
    </reaction>
</comment>
<protein>
    <recommendedName>
        <fullName evidence="5">3,4-dihydroxy-2-butanone-4-phosphate synthase</fullName>
        <ecNumber evidence="5">4.1.99.12</ecNumber>
    </recommendedName>
</protein>
<dbReference type="AlphaFoldDB" id="A0A840IDK8"/>
<evidence type="ECO:0000256" key="3">
    <source>
        <dbReference type="ARBA" id="ARBA00004904"/>
    </source>
</evidence>
<evidence type="ECO:0000256" key="4">
    <source>
        <dbReference type="ARBA" id="ARBA00005520"/>
    </source>
</evidence>
<evidence type="ECO:0000256" key="2">
    <source>
        <dbReference type="ARBA" id="ARBA00002284"/>
    </source>
</evidence>
<accession>A0A840IDK8</accession>
<name>A0A840IDK8_9ACTN</name>
<dbReference type="InterPro" id="IPR036144">
    <property type="entry name" value="RibA-like_sf"/>
</dbReference>
<dbReference type="Gene3D" id="3.90.870.10">
    <property type="entry name" value="DHBP synthase"/>
    <property type="match status" value="1"/>
</dbReference>
<dbReference type="SUPFAM" id="SSF55821">
    <property type="entry name" value="YrdC/RibB"/>
    <property type="match status" value="1"/>
</dbReference>
<evidence type="ECO:0000256" key="6">
    <source>
        <dbReference type="ARBA" id="ARBA00022619"/>
    </source>
</evidence>
<organism evidence="9 10">
    <name type="scientific">Conexibacter arvalis</name>
    <dbReference type="NCBI Taxonomy" id="912552"/>
    <lineage>
        <taxon>Bacteria</taxon>
        <taxon>Bacillati</taxon>
        <taxon>Actinomycetota</taxon>
        <taxon>Thermoleophilia</taxon>
        <taxon>Solirubrobacterales</taxon>
        <taxon>Conexibacteraceae</taxon>
        <taxon>Conexibacter</taxon>
    </lineage>
</organism>
<proteinExistence type="inferred from homology"/>
<dbReference type="InterPro" id="IPR032677">
    <property type="entry name" value="GTP_cyclohydro_II"/>
</dbReference>
<keyword evidence="7" id="KW-0479">Metal-binding</keyword>